<feature type="compositionally biased region" description="Acidic residues" evidence="1">
    <location>
        <begin position="437"/>
        <end position="483"/>
    </location>
</feature>
<dbReference type="EMBL" id="OZ037945">
    <property type="protein sequence ID" value="CAL1699867.1"/>
    <property type="molecule type" value="Genomic_DNA"/>
</dbReference>
<evidence type="ECO:0000313" key="3">
    <source>
        <dbReference type="Proteomes" id="UP001497453"/>
    </source>
</evidence>
<evidence type="ECO:0008006" key="4">
    <source>
        <dbReference type="Google" id="ProtNLM"/>
    </source>
</evidence>
<feature type="region of interest" description="Disordered" evidence="1">
    <location>
        <begin position="428"/>
        <end position="487"/>
    </location>
</feature>
<accession>A0ABP1D0C7</accession>
<dbReference type="Proteomes" id="UP001497453">
    <property type="component" value="Chromosome 2"/>
</dbReference>
<evidence type="ECO:0000256" key="1">
    <source>
        <dbReference type="SAM" id="MobiDB-lite"/>
    </source>
</evidence>
<proteinExistence type="predicted"/>
<name>A0ABP1D0C7_9APHY</name>
<organism evidence="2 3">
    <name type="scientific">Somion occarium</name>
    <dbReference type="NCBI Taxonomy" id="3059160"/>
    <lineage>
        <taxon>Eukaryota</taxon>
        <taxon>Fungi</taxon>
        <taxon>Dikarya</taxon>
        <taxon>Basidiomycota</taxon>
        <taxon>Agaricomycotina</taxon>
        <taxon>Agaricomycetes</taxon>
        <taxon>Polyporales</taxon>
        <taxon>Cerrenaceae</taxon>
        <taxon>Somion</taxon>
    </lineage>
</organism>
<sequence>MGQLPRGLIDSIVDECADEKADLLHCSLVASPWLPRARQHLFHTAVVWLRNRRTPARYPNAATVTQIEEFSLILGKLSPELRGLIKCLRIWRRQDWNSREAPAVPNRYLHAKSIQGILRLLPNLIELDLRGVTVRDEPSVDPNMVLTHLGHNLCCLTMKNRSTSECQSLGILNLLLLFASIKDLQYEELGRCDPYEPDEAQGQCYGTLAPISSLKLTLRQPCLPLIARLQLAARVKPMDTLELRFGREQDILNAGAFLRSTGTNLRTLKLDWVSLILECWSDDYDNPWVPQHYWQVLKVSSCPILENLVIIWSMWDTNPSAWAPSFFRAVPEFLYTTYLSSPTEQALSVHTITIHISLTQMTTLLLLQELQTIEWNRMKTVLEGMIRHCGTKCIRLKFIDERLEAKSLERKVDDEYDMAQTDDGAMAYPIDLHDLPPDMDMDFDDEEGTDDEDDEMDMDEDNMGEDDDDDQGNADGEDREEDVQTAKLADLTEAELRQTLINYLKARLGALDGTLDIVYLPY</sequence>
<protein>
    <recommendedName>
        <fullName evidence="4">F-box domain-containing protein</fullName>
    </recommendedName>
</protein>
<gene>
    <name evidence="2" type="ORF">GFSPODELE1_LOCUS2882</name>
</gene>
<reference evidence="3" key="1">
    <citation type="submission" date="2024-04" db="EMBL/GenBank/DDBJ databases">
        <authorList>
            <person name="Shaw F."/>
            <person name="Minotto A."/>
        </authorList>
    </citation>
    <scope>NUCLEOTIDE SEQUENCE [LARGE SCALE GENOMIC DNA]</scope>
</reference>
<keyword evidence="3" id="KW-1185">Reference proteome</keyword>
<evidence type="ECO:0000313" key="2">
    <source>
        <dbReference type="EMBL" id="CAL1699867.1"/>
    </source>
</evidence>